<proteinExistence type="predicted"/>
<dbReference type="EMBL" id="VDFR01000072">
    <property type="protein sequence ID" value="TNC44661.1"/>
    <property type="molecule type" value="Genomic_DNA"/>
</dbReference>
<name>A0A5C4N2L3_9ACTN</name>
<comment type="caution">
    <text evidence="2">The sequence shown here is derived from an EMBL/GenBank/DDBJ whole genome shotgun (WGS) entry which is preliminary data.</text>
</comment>
<dbReference type="EMBL" id="VDFR01000010">
    <property type="protein sequence ID" value="TNC51023.1"/>
    <property type="molecule type" value="Genomic_DNA"/>
</dbReference>
<evidence type="ECO:0000313" key="2">
    <source>
        <dbReference type="EMBL" id="TNC51023.1"/>
    </source>
</evidence>
<evidence type="ECO:0000313" key="1">
    <source>
        <dbReference type="EMBL" id="TNC44661.1"/>
    </source>
</evidence>
<dbReference type="Proteomes" id="UP000306740">
    <property type="component" value="Unassembled WGS sequence"/>
</dbReference>
<gene>
    <name evidence="2" type="ORF">FHE65_02305</name>
    <name evidence="1" type="ORF">FHE65_16550</name>
</gene>
<protein>
    <submittedName>
        <fullName evidence="2">Helix-turn-helix domain-containing protein</fullName>
    </submittedName>
</protein>
<accession>A0A5C4N2L3</accession>
<dbReference type="AlphaFoldDB" id="A0A5C4N2L3"/>
<reference evidence="2 3" key="1">
    <citation type="submission" date="2019-05" db="EMBL/GenBank/DDBJ databases">
        <title>Mumia sp. nov., isolated from the intestinal contents of plateau pika (Ochotona curzoniae) in the Qinghai-Tibet plateau of China.</title>
        <authorList>
            <person name="Tian Z."/>
        </authorList>
    </citation>
    <scope>NUCLEOTIDE SEQUENCE [LARGE SCALE GENOMIC DNA]</scope>
    <source>
        <strain evidence="3">527</strain>
        <strain evidence="2">Z527</strain>
    </source>
</reference>
<sequence>MSKLSVPQAAKRLGVTSARVRQRVDDGSLVAEKIGGRWLVDLDASQPEPPQRGRPVSPLSVWWSLVCAEAANAIPNSGRGESLLERMRVADLELVDGDSSDVAAEAMRLGRSTRSRAVRRFADAVQRRDHEALLSWLRGRAARVAYVASPTDLSALRADSRLVISGVSHGDSGVEDPRVVEAYVSVGDVDDVVGDHWLEKPMVDERPNVVLHVAPVRPPRIDAMLLAADLAEHGGPRELQRAHKLLDEAVDGLVATSPGASKPDAGEEVGA</sequence>
<dbReference type="OrthoDB" id="4463966at2"/>
<organism evidence="2 3">
    <name type="scientific">Mumia zhuanghuii</name>
    <dbReference type="NCBI Taxonomy" id="2585211"/>
    <lineage>
        <taxon>Bacteria</taxon>
        <taxon>Bacillati</taxon>
        <taxon>Actinomycetota</taxon>
        <taxon>Actinomycetes</taxon>
        <taxon>Propionibacteriales</taxon>
        <taxon>Nocardioidaceae</taxon>
        <taxon>Mumia</taxon>
    </lineage>
</organism>
<dbReference type="RefSeq" id="WP_139105144.1">
    <property type="nucleotide sequence ID" value="NZ_VDFR01000010.1"/>
</dbReference>
<evidence type="ECO:0000313" key="3">
    <source>
        <dbReference type="Proteomes" id="UP000306740"/>
    </source>
</evidence>